<accession>A0ABS5SF60</accession>
<evidence type="ECO:0000313" key="3">
    <source>
        <dbReference type="Proteomes" id="UP000756860"/>
    </source>
</evidence>
<comment type="caution">
    <text evidence="2">The sequence shown here is derived from an EMBL/GenBank/DDBJ whole genome shotgun (WGS) entry which is preliminary data.</text>
</comment>
<dbReference type="Proteomes" id="UP000756860">
    <property type="component" value="Unassembled WGS sequence"/>
</dbReference>
<dbReference type="Gene3D" id="2.60.120.560">
    <property type="entry name" value="Exo-inulinase, domain 1"/>
    <property type="match status" value="1"/>
</dbReference>
<reference evidence="2 3" key="1">
    <citation type="submission" date="2021-05" db="EMBL/GenBank/DDBJ databases">
        <title>The draft genome of Geobacter luticola JCM 17780.</title>
        <authorList>
            <person name="Xu Z."/>
            <person name="Masuda Y."/>
            <person name="Itoh H."/>
            <person name="Senoo K."/>
        </authorList>
    </citation>
    <scope>NUCLEOTIDE SEQUENCE [LARGE SCALE GENOMIC DNA]</scope>
    <source>
        <strain evidence="2 3">JCM 17780</strain>
    </source>
</reference>
<keyword evidence="3" id="KW-1185">Reference proteome</keyword>
<evidence type="ECO:0000256" key="1">
    <source>
        <dbReference type="SAM" id="SignalP"/>
    </source>
</evidence>
<proteinExistence type="predicted"/>
<feature type="signal peptide" evidence="1">
    <location>
        <begin position="1"/>
        <end position="20"/>
    </location>
</feature>
<evidence type="ECO:0008006" key="4">
    <source>
        <dbReference type="Google" id="ProtNLM"/>
    </source>
</evidence>
<sequence>MGKIITISACVLVLAATSFAAGGKTVWNFDKDRLGTAPPGFVRSSGGWKVAADPTAPTLPNVLAQRAKSTDRTLNLVQVAGTSYRNLDLSVKLRPIEGKNWQGGGLTWRGVDGENYYALLVNPLDNSIRLYKVVSNWPTELGTAQLTQVGGWHTLRVVMTDDRMECYYDGRKYLDRRNSTYGKAGTIGLWTRGDAETYFDDLTVQTF</sequence>
<evidence type="ECO:0000313" key="2">
    <source>
        <dbReference type="EMBL" id="MBT0653266.1"/>
    </source>
</evidence>
<keyword evidence="1" id="KW-0732">Signal</keyword>
<dbReference type="EMBL" id="JAHCVK010000003">
    <property type="protein sequence ID" value="MBT0653266.1"/>
    <property type="molecule type" value="Genomic_DNA"/>
</dbReference>
<organism evidence="2 3">
    <name type="scientific">Geomobilimonas luticola</name>
    <dbReference type="NCBI Taxonomy" id="1114878"/>
    <lineage>
        <taxon>Bacteria</taxon>
        <taxon>Pseudomonadati</taxon>
        <taxon>Thermodesulfobacteriota</taxon>
        <taxon>Desulfuromonadia</taxon>
        <taxon>Geobacterales</taxon>
        <taxon>Geobacteraceae</taxon>
        <taxon>Geomobilimonas</taxon>
    </lineage>
</organism>
<feature type="chain" id="PRO_5046744954" description="3-keto-disaccharide hydrolase domain-containing protein" evidence="1">
    <location>
        <begin position="21"/>
        <end position="207"/>
    </location>
</feature>
<name>A0ABS5SF60_9BACT</name>
<dbReference type="RefSeq" id="WP_214175271.1">
    <property type="nucleotide sequence ID" value="NZ_JAHCVK010000003.1"/>
</dbReference>
<gene>
    <name evidence="2" type="ORF">KI810_09380</name>
</gene>
<protein>
    <recommendedName>
        <fullName evidence="4">3-keto-disaccharide hydrolase domain-containing protein</fullName>
    </recommendedName>
</protein>